<dbReference type="Pfam" id="PF15542">
    <property type="entry name" value="Ntox50"/>
    <property type="match status" value="1"/>
</dbReference>
<dbReference type="AlphaFoldDB" id="W1VC85"/>
<evidence type="ECO:0000313" key="2">
    <source>
        <dbReference type="EMBL" id="ETJ02450.1"/>
    </source>
</evidence>
<name>W1VC85_9FIRM</name>
<accession>W1VC85</accession>
<evidence type="ECO:0000313" key="3">
    <source>
        <dbReference type="Proteomes" id="UP000018855"/>
    </source>
</evidence>
<dbReference type="Proteomes" id="UP000018855">
    <property type="component" value="Unassembled WGS sequence"/>
</dbReference>
<evidence type="ECO:0000259" key="1">
    <source>
        <dbReference type="Pfam" id="PF15542"/>
    </source>
</evidence>
<sequence>MNKHTERVIRDIIDEFEAEVRRLLDEGHTPKYAVKEAYKKYPVMEAMRDTLIDELVEECARGYGVDIGVTSDAAKSAIIAGMPYKLQTISKAMQKAWAPDGLNLSDRLHNASGTVKREVITTIQDAMSKGNSTIETARALFDGYGTDTVIDKAELPKFLKRINGLNITLPTNEAERKAVKYQLRRVRSLIEQRTTPGMRAAYTELIEAIEKGNAAAVNRAVYVATQEKARYHAERIARTERARAYAEGEIARHLDDPDVIAFRWRMSSSHPIVDICDVYANADLYGLGRGVYPKDKFPHLPAHPHCLCRIMPVIDGMINNTVAKPNVEAGGLSYLKTLNKTEQEQILGVNGRNLVMNGHISWTEKARGWSGDVFKRRLPVIESLKDYIKDGKVRVEEISKRKDSETKDDVKARIIDYINSPYFNKSYVARQSMHVKDGKLYDASKNKSYYDVEPSHSDVLKAIRAGVNNGGIGVTRNGDWNHKILVDIYPHIGYDVHEETGAKRSTSFATVHVSNKGIHIVPKGSERK</sequence>
<reference evidence="2 3" key="1">
    <citation type="submission" date="2013-12" db="EMBL/GenBank/DDBJ databases">
        <title>A Varibaculum cambriense genome reconstructed from a premature infant gut community with otherwise low bacterial novelty that shifts toward anaerobic metabolism during the third week of life.</title>
        <authorList>
            <person name="Brown C.T."/>
            <person name="Sharon I."/>
            <person name="Thomas B.C."/>
            <person name="Castelle C.J."/>
            <person name="Morowitz M.J."/>
            <person name="Banfield J.F."/>
        </authorList>
    </citation>
    <scope>NUCLEOTIDE SEQUENCE [LARGE SCALE GENOMIC DNA]</scope>
    <source>
        <strain evidence="3">DORA_11</strain>
    </source>
</reference>
<dbReference type="EMBL" id="AZMJ01000007">
    <property type="protein sequence ID" value="ETJ02450.1"/>
    <property type="molecule type" value="Genomic_DNA"/>
</dbReference>
<protein>
    <recommendedName>
        <fullName evidence="1">Bacterial toxin 50 domain-containing protein</fullName>
    </recommendedName>
</protein>
<dbReference type="PATRIC" id="fig|1403949.3.peg.56"/>
<organism evidence="2 3">
    <name type="scientific">Veillonella dispar DORA_11</name>
    <dbReference type="NCBI Taxonomy" id="1403949"/>
    <lineage>
        <taxon>Bacteria</taxon>
        <taxon>Bacillati</taxon>
        <taxon>Bacillota</taxon>
        <taxon>Negativicutes</taxon>
        <taxon>Veillonellales</taxon>
        <taxon>Veillonellaceae</taxon>
        <taxon>Veillonella</taxon>
    </lineage>
</organism>
<feature type="domain" description="Bacterial toxin 50" evidence="1">
    <location>
        <begin position="430"/>
        <end position="522"/>
    </location>
</feature>
<proteinExistence type="predicted"/>
<gene>
    <name evidence="2" type="ORF">Q619_VDC00007G0026</name>
</gene>
<comment type="caution">
    <text evidence="2">The sequence shown here is derived from an EMBL/GenBank/DDBJ whole genome shotgun (WGS) entry which is preliminary data.</text>
</comment>
<dbReference type="InterPro" id="IPR029100">
    <property type="entry name" value="Ntox50"/>
</dbReference>